<dbReference type="Gene3D" id="3.30.70.20">
    <property type="match status" value="1"/>
</dbReference>
<dbReference type="RefSeq" id="WP_284131066.1">
    <property type="nucleotide sequence ID" value="NZ_JASKYM010000001.1"/>
</dbReference>
<proteinExistence type="predicted"/>
<evidence type="ECO:0000256" key="3">
    <source>
        <dbReference type="ARBA" id="ARBA00023004"/>
    </source>
</evidence>
<dbReference type="Pfam" id="PF12837">
    <property type="entry name" value="Fer4_6"/>
    <property type="match status" value="1"/>
</dbReference>
<evidence type="ECO:0000313" key="6">
    <source>
        <dbReference type="EMBL" id="MDK2562078.1"/>
    </source>
</evidence>
<keyword evidence="1" id="KW-0004">4Fe-4S</keyword>
<dbReference type="InterPro" id="IPR050572">
    <property type="entry name" value="Fe-S_Ferredoxin"/>
</dbReference>
<dbReference type="SUPFAM" id="SSF54862">
    <property type="entry name" value="4Fe-4S ferredoxins"/>
    <property type="match status" value="1"/>
</dbReference>
<dbReference type="PANTHER" id="PTHR43687">
    <property type="entry name" value="ADENYLYLSULFATE REDUCTASE, BETA SUBUNIT"/>
    <property type="match status" value="1"/>
</dbReference>
<keyword evidence="7" id="KW-1185">Reference proteome</keyword>
<comment type="caution">
    <text evidence="6">The sequence shown here is derived from an EMBL/GenBank/DDBJ whole genome shotgun (WGS) entry which is preliminary data.</text>
</comment>
<name>A0ABT7E573_9FIRM</name>
<keyword evidence="2" id="KW-0479">Metal-binding</keyword>
<reference evidence="6 7" key="1">
    <citation type="submission" date="2023-05" db="EMBL/GenBank/DDBJ databases">
        <title>Rombocin, a short stable natural nisin variant, displays selective antimicrobial activity against Listeria monocytogenes and employs dual mode of action to kill target bacterial strains.</title>
        <authorList>
            <person name="Wambui J."/>
            <person name="Stephan R."/>
            <person name="Kuipers O.P."/>
        </authorList>
    </citation>
    <scope>NUCLEOTIDE SEQUENCE [LARGE SCALE GENOMIC DNA]</scope>
    <source>
        <strain evidence="6 7">RC002</strain>
    </source>
</reference>
<evidence type="ECO:0000313" key="7">
    <source>
        <dbReference type="Proteomes" id="UP001301012"/>
    </source>
</evidence>
<keyword evidence="3" id="KW-0408">Iron</keyword>
<dbReference type="Proteomes" id="UP001301012">
    <property type="component" value="Unassembled WGS sequence"/>
</dbReference>
<evidence type="ECO:0000256" key="2">
    <source>
        <dbReference type="ARBA" id="ARBA00022723"/>
    </source>
</evidence>
<dbReference type="InterPro" id="IPR017896">
    <property type="entry name" value="4Fe4S_Fe-S-bd"/>
</dbReference>
<evidence type="ECO:0000259" key="5">
    <source>
        <dbReference type="PROSITE" id="PS51379"/>
    </source>
</evidence>
<organism evidence="6 7">
    <name type="scientific">Romboutsia sedimentorum</name>
    <dbReference type="NCBI Taxonomy" id="1368474"/>
    <lineage>
        <taxon>Bacteria</taxon>
        <taxon>Bacillati</taxon>
        <taxon>Bacillota</taxon>
        <taxon>Clostridia</taxon>
        <taxon>Peptostreptococcales</taxon>
        <taxon>Peptostreptococcaceae</taxon>
        <taxon>Romboutsia</taxon>
    </lineage>
</organism>
<feature type="domain" description="4Fe-4S ferredoxin-type" evidence="5">
    <location>
        <begin position="5"/>
        <end position="34"/>
    </location>
</feature>
<accession>A0ABT7E573</accession>
<dbReference type="PANTHER" id="PTHR43687:SF1">
    <property type="entry name" value="FERREDOXIN III"/>
    <property type="match status" value="1"/>
</dbReference>
<evidence type="ECO:0000256" key="1">
    <source>
        <dbReference type="ARBA" id="ARBA00022485"/>
    </source>
</evidence>
<feature type="domain" description="4Fe-4S ferredoxin-type" evidence="5">
    <location>
        <begin position="36"/>
        <end position="66"/>
    </location>
</feature>
<protein>
    <submittedName>
        <fullName evidence="6">4Fe-4S binding protein</fullName>
    </submittedName>
</protein>
<keyword evidence="4" id="KW-0411">Iron-sulfur</keyword>
<dbReference type="PROSITE" id="PS51379">
    <property type="entry name" value="4FE4S_FER_2"/>
    <property type="match status" value="2"/>
</dbReference>
<evidence type="ECO:0000256" key="4">
    <source>
        <dbReference type="ARBA" id="ARBA00023014"/>
    </source>
</evidence>
<sequence>MSKNWYPVINYNKCNGCGKCVENCNFGVYDKNEYPNPKVIYPEGCIEGCNGCANLCPNGAIKYRDTRNSGCCGSGCDCTSNGGCC</sequence>
<gene>
    <name evidence="6" type="ORF">QOZ84_00845</name>
</gene>
<dbReference type="EMBL" id="JASKYM010000001">
    <property type="protein sequence ID" value="MDK2562078.1"/>
    <property type="molecule type" value="Genomic_DNA"/>
</dbReference>